<keyword evidence="2" id="KW-0472">Membrane</keyword>
<dbReference type="PANTHER" id="PTHR23244:SF471">
    <property type="entry name" value="GUANINE NUCLEOTIDE-BINDING PROTEIN SUBUNIT BETA 1-RELATED"/>
    <property type="match status" value="1"/>
</dbReference>
<feature type="compositionally biased region" description="Basic and acidic residues" evidence="1">
    <location>
        <begin position="628"/>
        <end position="639"/>
    </location>
</feature>
<evidence type="ECO:0000313" key="4">
    <source>
        <dbReference type="EMBL" id="KAH7026819.1"/>
    </source>
</evidence>
<evidence type="ECO:0000256" key="3">
    <source>
        <dbReference type="SAM" id="SignalP"/>
    </source>
</evidence>
<protein>
    <recommendedName>
        <fullName evidence="6">Galactose oxidase/kelch beta-propeller</fullName>
    </recommendedName>
</protein>
<dbReference type="Proteomes" id="UP000774617">
    <property type="component" value="Unassembled WGS sequence"/>
</dbReference>
<gene>
    <name evidence="4" type="ORF">B0J12DRAFT_584836</name>
</gene>
<dbReference type="InterPro" id="IPR015915">
    <property type="entry name" value="Kelch-typ_b-propeller"/>
</dbReference>
<keyword evidence="2" id="KW-0812">Transmembrane</keyword>
<dbReference type="EMBL" id="JAGTJR010000055">
    <property type="protein sequence ID" value="KAH7026819.1"/>
    <property type="molecule type" value="Genomic_DNA"/>
</dbReference>
<evidence type="ECO:0000256" key="1">
    <source>
        <dbReference type="SAM" id="MobiDB-lite"/>
    </source>
</evidence>
<dbReference type="PANTHER" id="PTHR23244">
    <property type="entry name" value="KELCH REPEAT DOMAIN"/>
    <property type="match status" value="1"/>
</dbReference>
<feature type="signal peptide" evidence="3">
    <location>
        <begin position="1"/>
        <end position="20"/>
    </location>
</feature>
<dbReference type="InterPro" id="IPR011043">
    <property type="entry name" value="Gal_Oxase/kelch_b-propeller"/>
</dbReference>
<reference evidence="4 5" key="1">
    <citation type="journal article" date="2021" name="Nat. Commun.">
        <title>Genetic determinants of endophytism in the Arabidopsis root mycobiome.</title>
        <authorList>
            <person name="Mesny F."/>
            <person name="Miyauchi S."/>
            <person name="Thiergart T."/>
            <person name="Pickel B."/>
            <person name="Atanasova L."/>
            <person name="Karlsson M."/>
            <person name="Huettel B."/>
            <person name="Barry K.W."/>
            <person name="Haridas S."/>
            <person name="Chen C."/>
            <person name="Bauer D."/>
            <person name="Andreopoulos W."/>
            <person name="Pangilinan J."/>
            <person name="LaButti K."/>
            <person name="Riley R."/>
            <person name="Lipzen A."/>
            <person name="Clum A."/>
            <person name="Drula E."/>
            <person name="Henrissat B."/>
            <person name="Kohler A."/>
            <person name="Grigoriev I.V."/>
            <person name="Martin F.M."/>
            <person name="Hacquard S."/>
        </authorList>
    </citation>
    <scope>NUCLEOTIDE SEQUENCE [LARGE SCALE GENOMIC DNA]</scope>
    <source>
        <strain evidence="4 5">MPI-SDFR-AT-0080</strain>
    </source>
</reference>
<sequence length="639" mass="69838">MAVFLRDIVLLLALTCWASGQSLDTYGDRCARWHHSAMMRWPSIYIDGGVQLFRTNQTKWLGFNKYIYGIPMDKSWNAISNYSETRTARFMANETGANPPNMLRGGLYAALYEDNRLFTFGGSTFLANTTDPDWTPPRQDEASLWSFDILSRAWEQYDISSVVPRRPNWGAVAEDVNHEFGFFLNGQFDRGSSLGRYESVEYKGGTATNSTYDQITYLSGMIVLDLRRASPRNVSTDSLGAPRVAGGLVYTPYFGRSPNGTLIAFGGMRSRGAGDDTFTNGILIDFTTVSLCDNFGDENVTWFNQSTTGETPSPRIDFCTFPGESTVPDNSSFNFYIYGGYDPKASIVYDDVYILSLPSFTWTKAYSGTQGRFGHTCHWASPRQMISIGGARDGNLNSTCDEGPGVSLFDMTDLAWSTFLNASAVPYQIPDKVVQKIGGSPNGSATMTEPVGGFDHTAIYEMFHPPAPNETVVTQNNSTSNDNNDIDASQIAGAVIGSVVGACIVIGLAVWFLRQMCRKRRRQRLQSQSKIAELPVCSTRHELEGGKPCKELAGDATRTMSTGASTFAELEGDSGIAELSGGQPAAAELEGGAESRQDTTLREKTLRALEDGGTRSSGTTQTGALRIAETKTRKPAENK</sequence>
<feature type="region of interest" description="Disordered" evidence="1">
    <location>
        <begin position="607"/>
        <end position="639"/>
    </location>
</feature>
<keyword evidence="2" id="KW-1133">Transmembrane helix</keyword>
<comment type="caution">
    <text evidence="4">The sequence shown here is derived from an EMBL/GenBank/DDBJ whole genome shotgun (WGS) entry which is preliminary data.</text>
</comment>
<evidence type="ECO:0000256" key="2">
    <source>
        <dbReference type="SAM" id="Phobius"/>
    </source>
</evidence>
<feature type="transmembrane region" description="Helical" evidence="2">
    <location>
        <begin position="491"/>
        <end position="513"/>
    </location>
</feature>
<organism evidence="4 5">
    <name type="scientific">Macrophomina phaseolina</name>
    <dbReference type="NCBI Taxonomy" id="35725"/>
    <lineage>
        <taxon>Eukaryota</taxon>
        <taxon>Fungi</taxon>
        <taxon>Dikarya</taxon>
        <taxon>Ascomycota</taxon>
        <taxon>Pezizomycotina</taxon>
        <taxon>Dothideomycetes</taxon>
        <taxon>Dothideomycetes incertae sedis</taxon>
        <taxon>Botryosphaeriales</taxon>
        <taxon>Botryosphaeriaceae</taxon>
        <taxon>Macrophomina</taxon>
    </lineage>
</organism>
<accession>A0ABQ8FWK1</accession>
<dbReference type="Gene3D" id="2.120.10.80">
    <property type="entry name" value="Kelch-type beta propeller"/>
    <property type="match status" value="1"/>
</dbReference>
<keyword evidence="5" id="KW-1185">Reference proteome</keyword>
<feature type="chain" id="PRO_5046617461" description="Galactose oxidase/kelch beta-propeller" evidence="3">
    <location>
        <begin position="21"/>
        <end position="639"/>
    </location>
</feature>
<keyword evidence="3" id="KW-0732">Signal</keyword>
<feature type="compositionally biased region" description="Low complexity" evidence="1">
    <location>
        <begin position="614"/>
        <end position="623"/>
    </location>
</feature>
<proteinExistence type="predicted"/>
<evidence type="ECO:0000313" key="5">
    <source>
        <dbReference type="Proteomes" id="UP000774617"/>
    </source>
</evidence>
<dbReference type="SUPFAM" id="SSF50965">
    <property type="entry name" value="Galactose oxidase, central domain"/>
    <property type="match status" value="1"/>
</dbReference>
<name>A0ABQ8FWK1_9PEZI</name>
<evidence type="ECO:0008006" key="6">
    <source>
        <dbReference type="Google" id="ProtNLM"/>
    </source>
</evidence>